<evidence type="ECO:0000313" key="1">
    <source>
        <dbReference type="EMBL" id="APA12792.1"/>
    </source>
</evidence>
<dbReference type="AlphaFoldDB" id="A0A1D9QDD9"/>
<gene>
    <name evidence="1" type="ORF">sscle_10g075620</name>
</gene>
<dbReference type="Proteomes" id="UP000177798">
    <property type="component" value="Chromosome 10"/>
</dbReference>
<dbReference type="OrthoDB" id="4425169at2759"/>
<evidence type="ECO:0000313" key="2">
    <source>
        <dbReference type="Proteomes" id="UP000177798"/>
    </source>
</evidence>
<protein>
    <submittedName>
        <fullName evidence="1">Uncharacterized protein</fullName>
    </submittedName>
</protein>
<sequence>MTFTELMMIPSVQSEETRDALSTLFSQLLDRFSYTQRKWSHILVIEWKDSKYLHEFLQSTEFRAFLPYIKPYVDGPVGAELYEYDIPSRDILPSPIIDVFRTNIHDDATKEIATVTA</sequence>
<reference evidence="2" key="1">
    <citation type="journal article" date="2017" name="Genome Biol. Evol.">
        <title>The complete genome sequence of the phytopathogenic fungus Sclerotinia sclerotiorum reveals insights into the genome architecture of broad host range pathogens.</title>
        <authorList>
            <person name="Derbyshire M."/>
            <person name="Denton-Giles M."/>
            <person name="Hegedus D."/>
            <person name="Seifbarghy S."/>
            <person name="Rollins J."/>
            <person name="van Kan J."/>
            <person name="Seidl M.F."/>
            <person name="Faino L."/>
            <person name="Mbengue M."/>
            <person name="Navaud O."/>
            <person name="Raffaele S."/>
            <person name="Hammond-Kosack K."/>
            <person name="Heard S."/>
            <person name="Oliver R."/>
        </authorList>
    </citation>
    <scope>NUCLEOTIDE SEQUENCE [LARGE SCALE GENOMIC DNA]</scope>
    <source>
        <strain evidence="2">ATCC 18683 / 1980 / Ss-1</strain>
    </source>
</reference>
<organism evidence="1 2">
    <name type="scientific">Sclerotinia sclerotiorum (strain ATCC 18683 / 1980 / Ss-1)</name>
    <name type="common">White mold</name>
    <name type="synonym">Whetzelinia sclerotiorum</name>
    <dbReference type="NCBI Taxonomy" id="665079"/>
    <lineage>
        <taxon>Eukaryota</taxon>
        <taxon>Fungi</taxon>
        <taxon>Dikarya</taxon>
        <taxon>Ascomycota</taxon>
        <taxon>Pezizomycotina</taxon>
        <taxon>Leotiomycetes</taxon>
        <taxon>Helotiales</taxon>
        <taxon>Sclerotiniaceae</taxon>
        <taxon>Sclerotinia</taxon>
    </lineage>
</organism>
<dbReference type="VEuPathDB" id="FungiDB:sscle_10g075620"/>
<name>A0A1D9QDD9_SCLS1</name>
<accession>A0A1D9QDD9</accession>
<proteinExistence type="predicted"/>
<dbReference type="EMBL" id="CP017823">
    <property type="protein sequence ID" value="APA12792.1"/>
    <property type="molecule type" value="Genomic_DNA"/>
</dbReference>